<evidence type="ECO:0000313" key="2">
    <source>
        <dbReference type="Proteomes" id="UP000654075"/>
    </source>
</evidence>
<keyword evidence="2" id="KW-1185">Reference proteome</keyword>
<protein>
    <submittedName>
        <fullName evidence="1">Uncharacterized protein</fullName>
    </submittedName>
</protein>
<dbReference type="AlphaFoldDB" id="A0A813G597"/>
<accession>A0A813G597</accession>
<organism evidence="1 2">
    <name type="scientific">Polarella glacialis</name>
    <name type="common">Dinoflagellate</name>
    <dbReference type="NCBI Taxonomy" id="89957"/>
    <lineage>
        <taxon>Eukaryota</taxon>
        <taxon>Sar</taxon>
        <taxon>Alveolata</taxon>
        <taxon>Dinophyceae</taxon>
        <taxon>Suessiales</taxon>
        <taxon>Suessiaceae</taxon>
        <taxon>Polarella</taxon>
    </lineage>
</organism>
<gene>
    <name evidence="1" type="ORF">PGLA1383_LOCUS35515</name>
</gene>
<evidence type="ECO:0000313" key="1">
    <source>
        <dbReference type="EMBL" id="CAE8617858.1"/>
    </source>
</evidence>
<dbReference type="OrthoDB" id="10677322at2759"/>
<sequence length="132" mass="15046">VHALWRRFSVAEEAVDKDVCQARTWFKGLGGQCLQPKKVGEDGKLTEFCETHSARSGRAGWQVHGRIDGPIPQAKLKEFNNAASMEPGQPDPEVHVRKKRKLLNRTALEAMDFKELNRFTRESGYEGHDWDQ</sequence>
<proteinExistence type="predicted"/>
<dbReference type="Proteomes" id="UP000654075">
    <property type="component" value="Unassembled WGS sequence"/>
</dbReference>
<name>A0A813G597_POLGL</name>
<dbReference type="EMBL" id="CAJNNV010026304">
    <property type="protein sequence ID" value="CAE8617858.1"/>
    <property type="molecule type" value="Genomic_DNA"/>
</dbReference>
<comment type="caution">
    <text evidence="1">The sequence shown here is derived from an EMBL/GenBank/DDBJ whole genome shotgun (WGS) entry which is preliminary data.</text>
</comment>
<feature type="non-terminal residue" evidence="1">
    <location>
        <position position="132"/>
    </location>
</feature>
<reference evidence="1" key="1">
    <citation type="submission" date="2021-02" db="EMBL/GenBank/DDBJ databases">
        <authorList>
            <person name="Dougan E. K."/>
            <person name="Rhodes N."/>
            <person name="Thang M."/>
            <person name="Chan C."/>
        </authorList>
    </citation>
    <scope>NUCLEOTIDE SEQUENCE</scope>
</reference>
<feature type="non-terminal residue" evidence="1">
    <location>
        <position position="1"/>
    </location>
</feature>